<organism evidence="2 3">
    <name type="scientific">Ligilactobacillus salivarius</name>
    <dbReference type="NCBI Taxonomy" id="1624"/>
    <lineage>
        <taxon>Bacteria</taxon>
        <taxon>Bacillati</taxon>
        <taxon>Bacillota</taxon>
        <taxon>Bacilli</taxon>
        <taxon>Lactobacillales</taxon>
        <taxon>Lactobacillaceae</taxon>
        <taxon>Ligilactobacillus</taxon>
    </lineage>
</organism>
<keyword evidence="2" id="KW-0808">Transferase</keyword>
<sequence length="64" mass="7255">MGPGYVLNGRYKIRRVLGEGGMANVYLADDLILNRPVTVKILRLDLQNDPASLRRFHREAMSLT</sequence>
<keyword evidence="2" id="KW-0418">Kinase</keyword>
<evidence type="ECO:0000259" key="1">
    <source>
        <dbReference type="PROSITE" id="PS50011"/>
    </source>
</evidence>
<evidence type="ECO:0000313" key="3">
    <source>
        <dbReference type="Proteomes" id="UP000467635"/>
    </source>
</evidence>
<feature type="non-terminal residue" evidence="2">
    <location>
        <position position="64"/>
    </location>
</feature>
<dbReference type="InterPro" id="IPR000719">
    <property type="entry name" value="Prot_kinase_dom"/>
</dbReference>
<dbReference type="Gene3D" id="3.30.200.20">
    <property type="entry name" value="Phosphorylase Kinase, domain 1"/>
    <property type="match status" value="1"/>
</dbReference>
<proteinExistence type="predicted"/>
<evidence type="ECO:0000313" key="2">
    <source>
        <dbReference type="EMBL" id="MSE09143.1"/>
    </source>
</evidence>
<dbReference type="EMBL" id="WKKX01000641">
    <property type="protein sequence ID" value="MSE09143.1"/>
    <property type="molecule type" value="Genomic_DNA"/>
</dbReference>
<comment type="caution">
    <text evidence="2">The sequence shown here is derived from an EMBL/GenBank/DDBJ whole genome shotgun (WGS) entry which is preliminary data.</text>
</comment>
<accession>A0A7X2SSV2</accession>
<gene>
    <name evidence="2" type="ORF">GKC33_10715</name>
</gene>
<dbReference type="AlphaFoldDB" id="A0A7X2SSV2"/>
<dbReference type="GO" id="GO:0004674">
    <property type="term" value="F:protein serine/threonine kinase activity"/>
    <property type="evidence" value="ECO:0007669"/>
    <property type="project" value="UniProtKB-KW"/>
</dbReference>
<dbReference type="PROSITE" id="PS50011">
    <property type="entry name" value="PROTEIN_KINASE_DOM"/>
    <property type="match status" value="1"/>
</dbReference>
<reference evidence="2 3" key="1">
    <citation type="submission" date="2019-11" db="EMBL/GenBank/DDBJ databases">
        <title>Draft Genome Sequence of Plant Growth-Promoting Rhizosphere-Associated Bacteria.</title>
        <authorList>
            <person name="Vasilyev I.Y."/>
            <person name="Radchenko V."/>
            <person name="Ilnitskaya E.V."/>
        </authorList>
    </citation>
    <scope>NUCLEOTIDE SEQUENCE [LARGE SCALE GENOMIC DNA]</scope>
    <source>
        <strain evidence="2 3">VRA_01-1sq_f</strain>
    </source>
</reference>
<dbReference type="Proteomes" id="UP000467635">
    <property type="component" value="Unassembled WGS sequence"/>
</dbReference>
<name>A0A7X2SSV2_9LACO</name>
<dbReference type="InterPro" id="IPR011009">
    <property type="entry name" value="Kinase-like_dom_sf"/>
</dbReference>
<dbReference type="GO" id="GO:0005524">
    <property type="term" value="F:ATP binding"/>
    <property type="evidence" value="ECO:0007669"/>
    <property type="project" value="InterPro"/>
</dbReference>
<keyword evidence="2" id="KW-0723">Serine/threonine-protein kinase</keyword>
<protein>
    <submittedName>
        <fullName evidence="2">Serine/threonine protein kinase</fullName>
    </submittedName>
</protein>
<dbReference type="SUPFAM" id="SSF56112">
    <property type="entry name" value="Protein kinase-like (PK-like)"/>
    <property type="match status" value="1"/>
</dbReference>
<feature type="domain" description="Protein kinase" evidence="1">
    <location>
        <begin position="11"/>
        <end position="64"/>
    </location>
</feature>